<sequence>MTLRGQIRARSWGLCALLLSLLAWTALGVVLFAFTRAIGAPGDGNHGILAMQPWIVGGLLALAIAALGTVIAAALGWALRRGRVLAGIGAGLLLAMLVLVLLFLGGIPLGATGLG</sequence>
<keyword evidence="1" id="KW-0812">Transmembrane</keyword>
<evidence type="ECO:0000256" key="1">
    <source>
        <dbReference type="SAM" id="Phobius"/>
    </source>
</evidence>
<evidence type="ECO:0000313" key="3">
    <source>
        <dbReference type="Proteomes" id="UP001260534"/>
    </source>
</evidence>
<protein>
    <recommendedName>
        <fullName evidence="4">Major facilitator superfamily (MFS) profile domain-containing protein</fullName>
    </recommendedName>
</protein>
<proteinExistence type="predicted"/>
<keyword evidence="1" id="KW-0472">Membrane</keyword>
<evidence type="ECO:0008006" key="4">
    <source>
        <dbReference type="Google" id="ProtNLM"/>
    </source>
</evidence>
<dbReference type="Proteomes" id="UP001260534">
    <property type="component" value="Unassembled WGS sequence"/>
</dbReference>
<keyword evidence="1" id="KW-1133">Transmembrane helix</keyword>
<organism evidence="2 3">
    <name type="scientific">Xanthomonas hawaiiensis</name>
    <dbReference type="NCBI Taxonomy" id="3003247"/>
    <lineage>
        <taxon>Bacteria</taxon>
        <taxon>Pseudomonadati</taxon>
        <taxon>Pseudomonadota</taxon>
        <taxon>Gammaproteobacteria</taxon>
        <taxon>Lysobacterales</taxon>
        <taxon>Lysobacteraceae</taxon>
        <taxon>Xanthomonas</taxon>
    </lineage>
</organism>
<reference evidence="2 3" key="1">
    <citation type="submission" date="2023-01" db="EMBL/GenBank/DDBJ databases">
        <title>Xanthomonas hawaiianensis sp. nov. isolated from Araceae family in Hawaii.</title>
        <authorList>
            <person name="Chunag S.-C."/>
            <person name="Dobhal S."/>
            <person name="Alvarez A."/>
            <person name="Arif M."/>
        </authorList>
    </citation>
    <scope>NUCLEOTIDE SEQUENCE [LARGE SCALE GENOMIC DNA]</scope>
    <source>
        <strain evidence="2 3">A2111</strain>
    </source>
</reference>
<feature type="transmembrane region" description="Helical" evidence="1">
    <location>
        <begin position="54"/>
        <end position="77"/>
    </location>
</feature>
<dbReference type="EMBL" id="JAQMHB010000001">
    <property type="protein sequence ID" value="MDS9991469.1"/>
    <property type="molecule type" value="Genomic_DNA"/>
</dbReference>
<accession>A0ABU2I007</accession>
<gene>
    <name evidence="2" type="ORF">PNQ69_01685</name>
</gene>
<name>A0ABU2I007_9XANT</name>
<keyword evidence="3" id="KW-1185">Reference proteome</keyword>
<feature type="transmembrane region" description="Helical" evidence="1">
    <location>
        <begin position="12"/>
        <end position="34"/>
    </location>
</feature>
<dbReference type="RefSeq" id="WP_244663552.1">
    <property type="nucleotide sequence ID" value="NZ_JAGHXG010000005.1"/>
</dbReference>
<evidence type="ECO:0000313" key="2">
    <source>
        <dbReference type="EMBL" id="MDS9991469.1"/>
    </source>
</evidence>
<comment type="caution">
    <text evidence="2">The sequence shown here is derived from an EMBL/GenBank/DDBJ whole genome shotgun (WGS) entry which is preliminary data.</text>
</comment>
<feature type="transmembrane region" description="Helical" evidence="1">
    <location>
        <begin position="84"/>
        <end position="107"/>
    </location>
</feature>